<feature type="compositionally biased region" description="Basic residues" evidence="8">
    <location>
        <begin position="8"/>
        <end position="19"/>
    </location>
</feature>
<evidence type="ECO:0000256" key="6">
    <source>
        <dbReference type="ARBA" id="ARBA00023242"/>
    </source>
</evidence>
<evidence type="ECO:0000256" key="5">
    <source>
        <dbReference type="ARBA" id="ARBA00022517"/>
    </source>
</evidence>
<comment type="similarity">
    <text evidence="3">Belongs to the RSA3 family.</text>
</comment>
<dbReference type="EMBL" id="JAGFBS010000015">
    <property type="protein sequence ID" value="KAG6375192.1"/>
    <property type="molecule type" value="Genomic_DNA"/>
</dbReference>
<dbReference type="AlphaFoldDB" id="A0A8I2YNY2"/>
<gene>
    <name evidence="10" type="ORF">JVT61DRAFT_3402</name>
</gene>
<dbReference type="GO" id="GO:0030687">
    <property type="term" value="C:preribosome, large subunit precursor"/>
    <property type="evidence" value="ECO:0007669"/>
    <property type="project" value="TreeGrafter"/>
</dbReference>
<accession>A0A8I2YNY2</accession>
<keyword evidence="5" id="KW-0690">Ribosome biogenesis</keyword>
<evidence type="ECO:0000256" key="4">
    <source>
        <dbReference type="ARBA" id="ARBA00015339"/>
    </source>
</evidence>
<organism evidence="10 11">
    <name type="scientific">Boletus reticuloceps</name>
    <dbReference type="NCBI Taxonomy" id="495285"/>
    <lineage>
        <taxon>Eukaryota</taxon>
        <taxon>Fungi</taxon>
        <taxon>Dikarya</taxon>
        <taxon>Basidiomycota</taxon>
        <taxon>Agaricomycotina</taxon>
        <taxon>Agaricomycetes</taxon>
        <taxon>Agaricomycetidae</taxon>
        <taxon>Boletales</taxon>
        <taxon>Boletineae</taxon>
        <taxon>Boletaceae</taxon>
        <taxon>Boletoideae</taxon>
        <taxon>Boletus</taxon>
    </lineage>
</organism>
<evidence type="ECO:0000259" key="9">
    <source>
        <dbReference type="Pfam" id="PF14615"/>
    </source>
</evidence>
<name>A0A8I2YNY2_9AGAM</name>
<feature type="domain" description="Ribosome-assembly protein 3 C-terminal" evidence="9">
    <location>
        <begin position="135"/>
        <end position="180"/>
    </location>
</feature>
<evidence type="ECO:0000256" key="8">
    <source>
        <dbReference type="SAM" id="MobiDB-lite"/>
    </source>
</evidence>
<dbReference type="Pfam" id="PF14615">
    <property type="entry name" value="Rsa3"/>
    <property type="match status" value="1"/>
</dbReference>
<evidence type="ECO:0000256" key="2">
    <source>
        <dbReference type="ARBA" id="ARBA00004604"/>
    </source>
</evidence>
<feature type="region of interest" description="Disordered" evidence="8">
    <location>
        <begin position="1"/>
        <end position="126"/>
    </location>
</feature>
<proteinExistence type="inferred from homology"/>
<sequence>MGPGQPKPTRKRNRKRKRRIASDSSSSEEVSSSPSSDTSTPKKTVTIPIHRAKPSNNADTDEDEDKVSSSSDESEDDTNSDEEDVDIPVPSTSLKPGHREPPPQRDSPSPPANVDIPPFIPPNAPESEQVLKQNFRKFWMASIAEGFKDDLEEIRKEPNLGPSRLALLIESLASGADVFSSNSAGSSVNEMEVVLDQLP</sequence>
<dbReference type="InterPro" id="IPR028217">
    <property type="entry name" value="Rsa3_C"/>
</dbReference>
<dbReference type="OrthoDB" id="69550at2759"/>
<comment type="subcellular location">
    <subcellularLocation>
        <location evidence="2">Nucleus</location>
        <location evidence="2">Nucleolus</location>
    </subcellularLocation>
</comment>
<evidence type="ECO:0000256" key="7">
    <source>
        <dbReference type="ARBA" id="ARBA00023274"/>
    </source>
</evidence>
<evidence type="ECO:0000313" key="11">
    <source>
        <dbReference type="Proteomes" id="UP000683000"/>
    </source>
</evidence>
<comment type="caution">
    <text evidence="10">The sequence shown here is derived from an EMBL/GenBank/DDBJ whole genome shotgun (WGS) entry which is preliminary data.</text>
</comment>
<dbReference type="PANTHER" id="PTHR28127">
    <property type="entry name" value="RIBOSOME ASSEMBLY PROTEIN 3"/>
    <property type="match status" value="1"/>
</dbReference>
<evidence type="ECO:0000256" key="1">
    <source>
        <dbReference type="ARBA" id="ARBA00003035"/>
    </source>
</evidence>
<evidence type="ECO:0000313" key="10">
    <source>
        <dbReference type="EMBL" id="KAG6375192.1"/>
    </source>
</evidence>
<dbReference type="GO" id="GO:0000027">
    <property type="term" value="P:ribosomal large subunit assembly"/>
    <property type="evidence" value="ECO:0007669"/>
    <property type="project" value="TreeGrafter"/>
</dbReference>
<dbReference type="GO" id="GO:0005730">
    <property type="term" value="C:nucleolus"/>
    <property type="evidence" value="ECO:0007669"/>
    <property type="project" value="UniProtKB-SubCell"/>
</dbReference>
<feature type="compositionally biased region" description="Acidic residues" evidence="8">
    <location>
        <begin position="72"/>
        <end position="86"/>
    </location>
</feature>
<keyword evidence="11" id="KW-1185">Reference proteome</keyword>
<keyword evidence="7" id="KW-0687">Ribonucleoprotein</keyword>
<protein>
    <recommendedName>
        <fullName evidence="4">Ribosome assembly protein 3</fullName>
    </recommendedName>
</protein>
<dbReference type="PANTHER" id="PTHR28127:SF1">
    <property type="entry name" value="RIBOSOME ASSEMBLY PROTEIN 3"/>
    <property type="match status" value="1"/>
</dbReference>
<reference evidence="10" key="1">
    <citation type="submission" date="2021-03" db="EMBL/GenBank/DDBJ databases">
        <title>Evolutionary innovations through gain and loss of genes in the ectomycorrhizal Boletales.</title>
        <authorList>
            <person name="Wu G."/>
            <person name="Miyauchi S."/>
            <person name="Morin E."/>
            <person name="Yang Z.-L."/>
            <person name="Xu J."/>
            <person name="Martin F.M."/>
        </authorList>
    </citation>
    <scope>NUCLEOTIDE SEQUENCE</scope>
    <source>
        <strain evidence="10">BR01</strain>
    </source>
</reference>
<evidence type="ECO:0000256" key="3">
    <source>
        <dbReference type="ARBA" id="ARBA00006256"/>
    </source>
</evidence>
<comment type="function">
    <text evidence="1">Required for efficient biogenesis of the 60S ribosomal subunit.</text>
</comment>
<feature type="compositionally biased region" description="Low complexity" evidence="8">
    <location>
        <begin position="22"/>
        <end position="46"/>
    </location>
</feature>
<dbReference type="Proteomes" id="UP000683000">
    <property type="component" value="Unassembled WGS sequence"/>
</dbReference>
<keyword evidence="6" id="KW-0539">Nucleus</keyword>
<dbReference type="InterPro" id="IPR051898">
    <property type="entry name" value="Ribosome_Assembly_3"/>
</dbReference>